<keyword evidence="3" id="KW-1185">Reference proteome</keyword>
<evidence type="ECO:0000256" key="1">
    <source>
        <dbReference type="SAM" id="MobiDB-lite"/>
    </source>
</evidence>
<proteinExistence type="predicted"/>
<dbReference type="EMBL" id="KV425939">
    <property type="protein sequence ID" value="KZV96721.1"/>
    <property type="molecule type" value="Genomic_DNA"/>
</dbReference>
<evidence type="ECO:0000313" key="3">
    <source>
        <dbReference type="Proteomes" id="UP000077266"/>
    </source>
</evidence>
<evidence type="ECO:0000313" key="2">
    <source>
        <dbReference type="EMBL" id="KZV96721.1"/>
    </source>
</evidence>
<dbReference type="Proteomes" id="UP000077266">
    <property type="component" value="Unassembled WGS sequence"/>
</dbReference>
<feature type="compositionally biased region" description="Basic and acidic residues" evidence="1">
    <location>
        <begin position="208"/>
        <end position="220"/>
    </location>
</feature>
<name>A0A165KR14_EXIGL</name>
<feature type="region of interest" description="Disordered" evidence="1">
    <location>
        <begin position="201"/>
        <end position="220"/>
    </location>
</feature>
<sequence length="254" mass="28391">MDDLEAADYSLVIRTPRRGGKRLRESHGEDEGEDSDVAKRQGAGEWNVRNKVMAHENINSTGTAIPVRKSQPFKVRMGKSDEDIAYEDAYYAPTPRLSRSPSPNWMSAFEGGASYQDDAQNANYASSTGQRPSPRWISGFETAASSPTVVTAVQEQEYASTTVDLDDSKLNTAPNANERVRTLPLLARKLHSHTSAFVAGRRRVASQDPRDAARSRVERDTPEQVLARRMGTFPLLLRHLCELTLVRYRKTARR</sequence>
<dbReference type="AlphaFoldDB" id="A0A165KR14"/>
<reference evidence="2 3" key="1">
    <citation type="journal article" date="2016" name="Mol. Biol. Evol.">
        <title>Comparative Genomics of Early-Diverging Mushroom-Forming Fungi Provides Insights into the Origins of Lignocellulose Decay Capabilities.</title>
        <authorList>
            <person name="Nagy L.G."/>
            <person name="Riley R."/>
            <person name="Tritt A."/>
            <person name="Adam C."/>
            <person name="Daum C."/>
            <person name="Floudas D."/>
            <person name="Sun H."/>
            <person name="Yadav J.S."/>
            <person name="Pangilinan J."/>
            <person name="Larsson K.H."/>
            <person name="Matsuura K."/>
            <person name="Barry K."/>
            <person name="Labutti K."/>
            <person name="Kuo R."/>
            <person name="Ohm R.A."/>
            <person name="Bhattacharya S.S."/>
            <person name="Shirouzu T."/>
            <person name="Yoshinaga Y."/>
            <person name="Martin F.M."/>
            <person name="Grigoriev I.V."/>
            <person name="Hibbett D.S."/>
        </authorList>
    </citation>
    <scope>NUCLEOTIDE SEQUENCE [LARGE SCALE GENOMIC DNA]</scope>
    <source>
        <strain evidence="2 3">HHB12029</strain>
    </source>
</reference>
<protein>
    <submittedName>
        <fullName evidence="2">Uncharacterized protein</fullName>
    </submittedName>
</protein>
<dbReference type="InParanoid" id="A0A165KR14"/>
<accession>A0A165KR14</accession>
<gene>
    <name evidence="2" type="ORF">EXIGLDRAFT_732514</name>
</gene>
<organism evidence="2 3">
    <name type="scientific">Exidia glandulosa HHB12029</name>
    <dbReference type="NCBI Taxonomy" id="1314781"/>
    <lineage>
        <taxon>Eukaryota</taxon>
        <taxon>Fungi</taxon>
        <taxon>Dikarya</taxon>
        <taxon>Basidiomycota</taxon>
        <taxon>Agaricomycotina</taxon>
        <taxon>Agaricomycetes</taxon>
        <taxon>Auriculariales</taxon>
        <taxon>Exidiaceae</taxon>
        <taxon>Exidia</taxon>
    </lineage>
</organism>
<feature type="region of interest" description="Disordered" evidence="1">
    <location>
        <begin position="15"/>
        <end position="47"/>
    </location>
</feature>